<evidence type="ECO:0000313" key="2">
    <source>
        <dbReference type="WBParaSite" id="PS1159_v2.g20103.t1"/>
    </source>
</evidence>
<dbReference type="Proteomes" id="UP000887580">
    <property type="component" value="Unplaced"/>
</dbReference>
<organism evidence="1 2">
    <name type="scientific">Panagrolaimus sp. PS1159</name>
    <dbReference type="NCBI Taxonomy" id="55785"/>
    <lineage>
        <taxon>Eukaryota</taxon>
        <taxon>Metazoa</taxon>
        <taxon>Ecdysozoa</taxon>
        <taxon>Nematoda</taxon>
        <taxon>Chromadorea</taxon>
        <taxon>Rhabditida</taxon>
        <taxon>Tylenchina</taxon>
        <taxon>Panagrolaimomorpha</taxon>
        <taxon>Panagrolaimoidea</taxon>
        <taxon>Panagrolaimidae</taxon>
        <taxon>Panagrolaimus</taxon>
    </lineage>
</organism>
<dbReference type="WBParaSite" id="PS1159_v2.g20103.t1">
    <property type="protein sequence ID" value="PS1159_v2.g20103.t1"/>
    <property type="gene ID" value="PS1159_v2.g20103"/>
</dbReference>
<accession>A0AC35FRC1</accession>
<proteinExistence type="predicted"/>
<protein>
    <submittedName>
        <fullName evidence="2">Uncharacterized protein</fullName>
    </submittedName>
</protein>
<name>A0AC35FRC1_9BILA</name>
<evidence type="ECO:0000313" key="1">
    <source>
        <dbReference type="Proteomes" id="UP000887580"/>
    </source>
</evidence>
<sequence>MFSRQLLTICSVAIVATLIAASCVDRKDNLVDIGDETEGAYNAHFQNAVGATYDNTDTPSCYKSEPNLKLPGVLKLVSGSLTVKNAMNLVGNTFVLLTLTKDSFLIGKVCDHGKSKNPLIPDDDCKFAFCQNATNLCTALGTPGVHSLGEIEGDLGINGTIELPELSSAIKGILKGKWQAELDIQSSGNVVASIKIPTNEKWIDIDQ</sequence>
<reference evidence="2" key="1">
    <citation type="submission" date="2022-11" db="UniProtKB">
        <authorList>
            <consortium name="WormBaseParasite"/>
        </authorList>
    </citation>
    <scope>IDENTIFICATION</scope>
</reference>